<dbReference type="InterPro" id="IPR005467">
    <property type="entry name" value="His_kinase_dom"/>
</dbReference>
<feature type="domain" description="PAC" evidence="10">
    <location>
        <begin position="300"/>
        <end position="352"/>
    </location>
</feature>
<dbReference type="RefSeq" id="WP_012121554.1">
    <property type="nucleotide sequence ID" value="NC_009767.1"/>
</dbReference>
<dbReference type="PROSITE" id="PS50109">
    <property type="entry name" value="HIS_KIN"/>
    <property type="match status" value="1"/>
</dbReference>
<evidence type="ECO:0000313" key="11">
    <source>
        <dbReference type="EMBL" id="ABU59130.1"/>
    </source>
</evidence>
<comment type="catalytic activity">
    <reaction evidence="1">
        <text>ATP + protein L-histidine = ADP + protein N-phospho-L-histidine.</text>
        <dbReference type="EC" id="2.7.13.3"/>
    </reaction>
</comment>
<dbReference type="PANTHER" id="PTHR43047">
    <property type="entry name" value="TWO-COMPONENT HISTIDINE PROTEIN KINASE"/>
    <property type="match status" value="1"/>
</dbReference>
<dbReference type="Pfam" id="PF16927">
    <property type="entry name" value="HisKA_7TM"/>
    <property type="match status" value="1"/>
</dbReference>
<evidence type="ECO:0000256" key="2">
    <source>
        <dbReference type="ARBA" id="ARBA00012438"/>
    </source>
</evidence>
<evidence type="ECO:0000259" key="9">
    <source>
        <dbReference type="PROSITE" id="PS50112"/>
    </source>
</evidence>
<dbReference type="PANTHER" id="PTHR43047:SF63">
    <property type="entry name" value="HISTIDINE KINASE"/>
    <property type="match status" value="1"/>
</dbReference>
<protein>
    <recommendedName>
        <fullName evidence="2">histidine kinase</fullName>
        <ecNumber evidence="2">2.7.13.3</ecNumber>
    </recommendedName>
</protein>
<dbReference type="KEGG" id="rca:Rcas_3076"/>
<evidence type="ECO:0000256" key="6">
    <source>
        <dbReference type="ARBA" id="ARBA00023012"/>
    </source>
</evidence>
<dbReference type="GO" id="GO:0005886">
    <property type="term" value="C:plasma membrane"/>
    <property type="evidence" value="ECO:0007669"/>
    <property type="project" value="TreeGrafter"/>
</dbReference>
<dbReference type="EMBL" id="CP000804">
    <property type="protein sequence ID" value="ABU59130.1"/>
    <property type="molecule type" value="Genomic_DNA"/>
</dbReference>
<evidence type="ECO:0000256" key="5">
    <source>
        <dbReference type="ARBA" id="ARBA00022777"/>
    </source>
</evidence>
<dbReference type="Gene3D" id="3.30.565.10">
    <property type="entry name" value="Histidine kinase-like ATPase, C-terminal domain"/>
    <property type="match status" value="1"/>
</dbReference>
<dbReference type="HOGENOM" id="CLU_000445_114_58_0"/>
<feature type="domain" description="Histidine kinase" evidence="8">
    <location>
        <begin position="384"/>
        <end position="606"/>
    </location>
</feature>
<feature type="domain" description="PAS" evidence="9">
    <location>
        <begin position="241"/>
        <end position="279"/>
    </location>
</feature>
<feature type="transmembrane region" description="Helical" evidence="7">
    <location>
        <begin position="145"/>
        <end position="168"/>
    </location>
</feature>
<dbReference type="InterPro" id="IPR000014">
    <property type="entry name" value="PAS"/>
</dbReference>
<dbReference type="CDD" id="cd00130">
    <property type="entry name" value="PAS"/>
    <property type="match status" value="1"/>
</dbReference>
<keyword evidence="4" id="KW-0808">Transferase</keyword>
<evidence type="ECO:0000259" key="8">
    <source>
        <dbReference type="PROSITE" id="PS50109"/>
    </source>
</evidence>
<dbReference type="InterPro" id="IPR036097">
    <property type="entry name" value="HisK_dim/P_sf"/>
</dbReference>
<feature type="transmembrane region" description="Helical" evidence="7">
    <location>
        <begin position="212"/>
        <end position="231"/>
    </location>
</feature>
<keyword evidence="6" id="KW-0902">Two-component regulatory system</keyword>
<evidence type="ECO:0000256" key="1">
    <source>
        <dbReference type="ARBA" id="ARBA00000085"/>
    </source>
</evidence>
<dbReference type="InterPro" id="IPR013767">
    <property type="entry name" value="PAS_fold"/>
</dbReference>
<evidence type="ECO:0000259" key="10">
    <source>
        <dbReference type="PROSITE" id="PS50113"/>
    </source>
</evidence>
<dbReference type="GO" id="GO:0000155">
    <property type="term" value="F:phosphorelay sensor kinase activity"/>
    <property type="evidence" value="ECO:0007669"/>
    <property type="project" value="InterPro"/>
</dbReference>
<keyword evidence="7" id="KW-0472">Membrane</keyword>
<dbReference type="GO" id="GO:0006355">
    <property type="term" value="P:regulation of DNA-templated transcription"/>
    <property type="evidence" value="ECO:0007669"/>
    <property type="project" value="InterPro"/>
</dbReference>
<dbReference type="InterPro" id="IPR000700">
    <property type="entry name" value="PAS-assoc_C"/>
</dbReference>
<dbReference type="SUPFAM" id="SSF55874">
    <property type="entry name" value="ATPase domain of HSP90 chaperone/DNA topoisomerase II/histidine kinase"/>
    <property type="match status" value="1"/>
</dbReference>
<keyword evidence="7" id="KW-0812">Transmembrane</keyword>
<dbReference type="PRINTS" id="PR00344">
    <property type="entry name" value="BCTRLSENSOR"/>
</dbReference>
<sequence length="616" mass="68765">MNVTLTPYNSLLIVLSFIAIAIAGYALKKRAMPGALPLSLLACAMFVWLVSYAMELSSQTLSVALWWVRLEFAGIVAVPVAWLWFAVEYTGAWSGINRRRVWLLGIVPLITMIVILTNEYHRQFWQSVVLITDGPFTVFDSRHGFWFWVHTAYSYLCLLCGTGLIVRFIRRTPGLFRGQIGAMLIAVAAPWIGNIIYLAGLSPWGKLDLTPFALTVSLIAIAWSVFSFRLLEIRPIARDMVLQSMSDGVIAVDEQGRIIEVNRAAQTMIGLPASQIIGKHAREVIVQWPEVVARYRDMVEVAEEIEVKVGAERRWFNVQISPIYDARRAYRGRLFVWRDVTGERLIREELRRNNERLLEAQQALTSALRAAEEGNRVKSVFLAHMSHEIRTPLTAIMGYCQLLEAGIERQNLAQTRADLEAIRVASGHLLSLANNVLEMAWIEAGRSEVHDIAFEVMDVVLDVIATVQPLIRRNRNHLRVEGAEHAGVVQGDPAKVRQILLNLVSNAAKFTTGGEVAVRVAHIGDALQPRIQFQVSDTGSGIAPDRIERLFMPFAIAEEHVGRDQRGVGLGLAISRYYCRLMGGDLSIESALGRGTTVTFWIPARVPQGALARVKC</sequence>
<keyword evidence="3" id="KW-0597">Phosphoprotein</keyword>
<dbReference type="Pfam" id="PF00512">
    <property type="entry name" value="HisKA"/>
    <property type="match status" value="1"/>
</dbReference>
<dbReference type="eggNOG" id="COG2202">
    <property type="taxonomic scope" value="Bacteria"/>
</dbReference>
<dbReference type="CDD" id="cd16922">
    <property type="entry name" value="HATPase_EvgS-ArcB-TorS-like"/>
    <property type="match status" value="1"/>
</dbReference>
<evidence type="ECO:0000256" key="3">
    <source>
        <dbReference type="ARBA" id="ARBA00022553"/>
    </source>
</evidence>
<evidence type="ECO:0000256" key="7">
    <source>
        <dbReference type="SAM" id="Phobius"/>
    </source>
</evidence>
<dbReference type="PROSITE" id="PS50112">
    <property type="entry name" value="PAS"/>
    <property type="match status" value="1"/>
</dbReference>
<keyword evidence="7" id="KW-1133">Transmembrane helix</keyword>
<dbReference type="InterPro" id="IPR031621">
    <property type="entry name" value="HisKA_7TM"/>
</dbReference>
<dbReference type="SUPFAM" id="SSF55785">
    <property type="entry name" value="PYP-like sensor domain (PAS domain)"/>
    <property type="match status" value="1"/>
</dbReference>
<accession>A7NF39</accession>
<dbReference type="Pfam" id="PF00989">
    <property type="entry name" value="PAS"/>
    <property type="match status" value="1"/>
</dbReference>
<dbReference type="CDD" id="cd00082">
    <property type="entry name" value="HisKA"/>
    <property type="match status" value="1"/>
</dbReference>
<dbReference type="AlphaFoldDB" id="A7NF39"/>
<dbReference type="EC" id="2.7.13.3" evidence="2"/>
<dbReference type="SUPFAM" id="SSF47384">
    <property type="entry name" value="Homodimeric domain of signal transducing histidine kinase"/>
    <property type="match status" value="1"/>
</dbReference>
<dbReference type="Gene3D" id="1.10.287.130">
    <property type="match status" value="1"/>
</dbReference>
<dbReference type="PROSITE" id="PS50113">
    <property type="entry name" value="PAC"/>
    <property type="match status" value="1"/>
</dbReference>
<dbReference type="NCBIfam" id="TIGR00229">
    <property type="entry name" value="sensory_box"/>
    <property type="match status" value="1"/>
</dbReference>
<dbReference type="GO" id="GO:0009927">
    <property type="term" value="F:histidine phosphotransfer kinase activity"/>
    <property type="evidence" value="ECO:0007669"/>
    <property type="project" value="TreeGrafter"/>
</dbReference>
<feature type="transmembrane region" description="Helical" evidence="7">
    <location>
        <begin position="180"/>
        <end position="200"/>
    </location>
</feature>
<reference evidence="11 12" key="1">
    <citation type="submission" date="2007-08" db="EMBL/GenBank/DDBJ databases">
        <title>Complete sequence of Roseiflexus castenholzii DSM 13941.</title>
        <authorList>
            <consortium name="US DOE Joint Genome Institute"/>
            <person name="Copeland A."/>
            <person name="Lucas S."/>
            <person name="Lapidus A."/>
            <person name="Barry K."/>
            <person name="Glavina del Rio T."/>
            <person name="Dalin E."/>
            <person name="Tice H."/>
            <person name="Pitluck S."/>
            <person name="Thompson L.S."/>
            <person name="Brettin T."/>
            <person name="Bruce D."/>
            <person name="Detter J.C."/>
            <person name="Han C."/>
            <person name="Tapia R."/>
            <person name="Schmutz J."/>
            <person name="Larimer F."/>
            <person name="Land M."/>
            <person name="Hauser L."/>
            <person name="Kyrpides N."/>
            <person name="Mikhailova N."/>
            <person name="Bryant D.A."/>
            <person name="Hanada S."/>
            <person name="Tsukatani Y."/>
            <person name="Richardson P."/>
        </authorList>
    </citation>
    <scope>NUCLEOTIDE SEQUENCE [LARGE SCALE GENOMIC DNA]</scope>
    <source>
        <strain evidence="12">DSM 13941 / HLO8</strain>
    </source>
</reference>
<dbReference type="InterPro" id="IPR004358">
    <property type="entry name" value="Sig_transdc_His_kin-like_C"/>
</dbReference>
<dbReference type="Proteomes" id="UP000000263">
    <property type="component" value="Chromosome"/>
</dbReference>
<dbReference type="SMART" id="SM00387">
    <property type="entry name" value="HATPase_c"/>
    <property type="match status" value="1"/>
</dbReference>
<dbReference type="SMART" id="SM00388">
    <property type="entry name" value="HisKA"/>
    <property type="match status" value="1"/>
</dbReference>
<gene>
    <name evidence="11" type="ordered locus">Rcas_3076</name>
</gene>
<evidence type="ECO:0000313" key="12">
    <source>
        <dbReference type="Proteomes" id="UP000000263"/>
    </source>
</evidence>
<keyword evidence="12" id="KW-1185">Reference proteome</keyword>
<feature type="transmembrane region" description="Helical" evidence="7">
    <location>
        <begin position="101"/>
        <end position="118"/>
    </location>
</feature>
<dbReference type="eggNOG" id="COG2205">
    <property type="taxonomic scope" value="Bacteria"/>
</dbReference>
<dbReference type="Gene3D" id="3.30.450.20">
    <property type="entry name" value="PAS domain"/>
    <property type="match status" value="1"/>
</dbReference>
<evidence type="ECO:0000256" key="4">
    <source>
        <dbReference type="ARBA" id="ARBA00022679"/>
    </source>
</evidence>
<proteinExistence type="predicted"/>
<organism evidence="11 12">
    <name type="scientific">Roseiflexus castenholzii (strain DSM 13941 / HLO8)</name>
    <dbReference type="NCBI Taxonomy" id="383372"/>
    <lineage>
        <taxon>Bacteria</taxon>
        <taxon>Bacillati</taxon>
        <taxon>Chloroflexota</taxon>
        <taxon>Chloroflexia</taxon>
        <taxon>Chloroflexales</taxon>
        <taxon>Roseiflexineae</taxon>
        <taxon>Roseiflexaceae</taxon>
        <taxon>Roseiflexus</taxon>
    </lineage>
</organism>
<dbReference type="Pfam" id="PF02518">
    <property type="entry name" value="HATPase_c"/>
    <property type="match status" value="1"/>
</dbReference>
<dbReference type="InterPro" id="IPR003661">
    <property type="entry name" value="HisK_dim/P_dom"/>
</dbReference>
<dbReference type="STRING" id="383372.Rcas_3076"/>
<dbReference type="InterPro" id="IPR003594">
    <property type="entry name" value="HATPase_dom"/>
</dbReference>
<dbReference type="OrthoDB" id="139058at2"/>
<feature type="transmembrane region" description="Helical" evidence="7">
    <location>
        <begin position="66"/>
        <end position="89"/>
    </location>
</feature>
<dbReference type="SMART" id="SM00091">
    <property type="entry name" value="PAS"/>
    <property type="match status" value="1"/>
</dbReference>
<dbReference type="InterPro" id="IPR035965">
    <property type="entry name" value="PAS-like_dom_sf"/>
</dbReference>
<keyword evidence="5 11" id="KW-0418">Kinase</keyword>
<name>A7NF39_ROSCS</name>
<feature type="transmembrane region" description="Helical" evidence="7">
    <location>
        <begin position="34"/>
        <end position="54"/>
    </location>
</feature>
<dbReference type="InterPro" id="IPR036890">
    <property type="entry name" value="HATPase_C_sf"/>
</dbReference>
<feature type="transmembrane region" description="Helical" evidence="7">
    <location>
        <begin position="6"/>
        <end position="27"/>
    </location>
</feature>